<protein>
    <submittedName>
        <fullName evidence="1">Uncharacterized protein</fullName>
    </submittedName>
</protein>
<dbReference type="RefSeq" id="WP_145030167.1">
    <property type="nucleotide sequence ID" value="NZ_CP036271.1"/>
</dbReference>
<accession>A0A517SDU2</accession>
<dbReference type="Gene3D" id="1.10.30.50">
    <property type="match status" value="1"/>
</dbReference>
<dbReference type="CDD" id="cd00085">
    <property type="entry name" value="HNHc"/>
    <property type="match status" value="1"/>
</dbReference>
<reference evidence="1 2" key="1">
    <citation type="submission" date="2019-02" db="EMBL/GenBank/DDBJ databases">
        <title>Deep-cultivation of Planctomycetes and their phenomic and genomic characterization uncovers novel biology.</title>
        <authorList>
            <person name="Wiegand S."/>
            <person name="Jogler M."/>
            <person name="Boedeker C."/>
            <person name="Pinto D."/>
            <person name="Vollmers J."/>
            <person name="Rivas-Marin E."/>
            <person name="Kohn T."/>
            <person name="Peeters S.H."/>
            <person name="Heuer A."/>
            <person name="Rast P."/>
            <person name="Oberbeckmann S."/>
            <person name="Bunk B."/>
            <person name="Jeske O."/>
            <person name="Meyerdierks A."/>
            <person name="Storesund J.E."/>
            <person name="Kallscheuer N."/>
            <person name="Luecker S."/>
            <person name="Lage O.M."/>
            <person name="Pohl T."/>
            <person name="Merkel B.J."/>
            <person name="Hornburger P."/>
            <person name="Mueller R.-W."/>
            <person name="Bruemmer F."/>
            <person name="Labrenz M."/>
            <person name="Spormann A.M."/>
            <person name="Op den Camp H."/>
            <person name="Overmann J."/>
            <person name="Amann R."/>
            <person name="Jetten M.S.M."/>
            <person name="Mascher T."/>
            <person name="Medema M.H."/>
            <person name="Devos D.P."/>
            <person name="Kaster A.-K."/>
            <person name="Ovreas L."/>
            <person name="Rohde M."/>
            <person name="Galperin M.Y."/>
            <person name="Jogler C."/>
        </authorList>
    </citation>
    <scope>NUCLEOTIDE SEQUENCE [LARGE SCALE GENOMIC DNA]</scope>
    <source>
        <strain evidence="1 2">Pan44</strain>
    </source>
</reference>
<dbReference type="KEGG" id="ccos:Pan44_23220"/>
<dbReference type="AlphaFoldDB" id="A0A517SDU2"/>
<evidence type="ECO:0000313" key="2">
    <source>
        <dbReference type="Proteomes" id="UP000315700"/>
    </source>
</evidence>
<dbReference type="EMBL" id="CP036271">
    <property type="protein sequence ID" value="QDT54294.1"/>
    <property type="molecule type" value="Genomic_DNA"/>
</dbReference>
<evidence type="ECO:0000313" key="1">
    <source>
        <dbReference type="EMBL" id="QDT54294.1"/>
    </source>
</evidence>
<gene>
    <name evidence="1" type="ORF">Pan44_23220</name>
</gene>
<dbReference type="Proteomes" id="UP000315700">
    <property type="component" value="Chromosome"/>
</dbReference>
<organism evidence="1 2">
    <name type="scientific">Caulifigura coniformis</name>
    <dbReference type="NCBI Taxonomy" id="2527983"/>
    <lineage>
        <taxon>Bacteria</taxon>
        <taxon>Pseudomonadati</taxon>
        <taxon>Planctomycetota</taxon>
        <taxon>Planctomycetia</taxon>
        <taxon>Planctomycetales</taxon>
        <taxon>Planctomycetaceae</taxon>
        <taxon>Caulifigura</taxon>
    </lineage>
</organism>
<keyword evidence="2" id="KW-1185">Reference proteome</keyword>
<dbReference type="InParanoid" id="A0A517SDU2"/>
<dbReference type="OrthoDB" id="9802901at2"/>
<sequence>MEKWWIEAQLRDGGRCVYCGLDLYATFGLYYSTQGDHLIPRSTLRQPELADVLRNHDVFRGGPVRYNSVSNCVTTCVFCNQHKGKALPDGWERMTREELIDWNRRELATVRSSHEREYERRVAVLASRQQPS</sequence>
<name>A0A517SDU2_9PLAN</name>
<dbReference type="InterPro" id="IPR003615">
    <property type="entry name" value="HNH_nuc"/>
</dbReference>
<proteinExistence type="predicted"/>